<dbReference type="InterPro" id="IPR018511">
    <property type="entry name" value="Hemolysin-typ_Ca-bd_CS"/>
</dbReference>
<dbReference type="SUPFAM" id="SSF51120">
    <property type="entry name" value="beta-Roll"/>
    <property type="match status" value="1"/>
</dbReference>
<dbReference type="PROSITE" id="PS00330">
    <property type="entry name" value="HEMOLYSIN_CALCIUM"/>
    <property type="match status" value="1"/>
</dbReference>
<evidence type="ECO:0000256" key="2">
    <source>
        <dbReference type="ARBA" id="ARBA00004613"/>
    </source>
</evidence>
<comment type="caution">
    <text evidence="6">The sequence shown here is derived from an EMBL/GenBank/DDBJ whole genome shotgun (WGS) entry which is preliminary data.</text>
</comment>
<evidence type="ECO:0000313" key="6">
    <source>
        <dbReference type="EMBL" id="MDO6963767.1"/>
    </source>
</evidence>
<reference evidence="6" key="2">
    <citation type="submission" date="2023-07" db="EMBL/GenBank/DDBJ databases">
        <authorList>
            <person name="Shen H."/>
        </authorList>
    </citation>
    <scope>NUCLEOTIDE SEQUENCE</scope>
    <source>
        <strain evidence="6">TNR-22</strain>
    </source>
</reference>
<dbReference type="EMBL" id="JAUOZU010000006">
    <property type="protein sequence ID" value="MDO6963767.1"/>
    <property type="molecule type" value="Genomic_DNA"/>
</dbReference>
<sequence length="322" mass="33378">MASVTQYKWSAPSGLIDGTGNLTAMGGANTLNIPAVDVHKTAQGDGTFSFTDNRGHTLVGIERIYTSNNGDNLDLAYSLADSANWLSGYVIEIRTFGGADTVRIADSLPADYGSSPGPGALVVGGAGNDVITGGKENDFLYGDTDELVGVTGNDTIRGGAGNDEIYGDDGNDKLFGGSGDDRLTGDLGMVVKGRDQFTGGSGADFIILGSDGKGDTVFYTAVGDSTKAHADEVAGFEFAHDVLDFSAIDANRASKGNQAFDLVRNLSGQAGELQAKIIDIGYDYNVKLSGDTNGDGNVDFYLTAEIEANKLTFATLGDCLVL</sequence>
<gene>
    <name evidence="6" type="ORF">Q4481_07340</name>
</gene>
<dbReference type="Pfam" id="PF08548">
    <property type="entry name" value="Peptidase_M10_C"/>
    <property type="match status" value="1"/>
</dbReference>
<dbReference type="Pfam" id="PF00353">
    <property type="entry name" value="HemolysinCabind"/>
    <property type="match status" value="2"/>
</dbReference>
<dbReference type="InterPro" id="IPR013858">
    <property type="entry name" value="Peptidase_M10B_C"/>
</dbReference>
<evidence type="ECO:0000256" key="1">
    <source>
        <dbReference type="ARBA" id="ARBA00001913"/>
    </source>
</evidence>
<keyword evidence="3" id="KW-0964">Secreted</keyword>
<keyword evidence="7" id="KW-1185">Reference proteome</keyword>
<evidence type="ECO:0000256" key="4">
    <source>
        <dbReference type="ARBA" id="ARBA00022737"/>
    </source>
</evidence>
<dbReference type="PRINTS" id="PR00313">
    <property type="entry name" value="CABNDNGRPT"/>
</dbReference>
<dbReference type="InterPro" id="IPR001343">
    <property type="entry name" value="Hemolysn_Ca-bd"/>
</dbReference>
<accession>A0ABT8YJ90</accession>
<evidence type="ECO:0000313" key="7">
    <source>
        <dbReference type="Proteomes" id="UP001174932"/>
    </source>
</evidence>
<evidence type="ECO:0000256" key="3">
    <source>
        <dbReference type="ARBA" id="ARBA00022525"/>
    </source>
</evidence>
<name>A0ABT8YJ90_9HYPH</name>
<dbReference type="PANTHER" id="PTHR38340">
    <property type="entry name" value="S-LAYER PROTEIN"/>
    <property type="match status" value="1"/>
</dbReference>
<comment type="cofactor">
    <cofactor evidence="1">
        <name>Ca(2+)</name>
        <dbReference type="ChEBI" id="CHEBI:29108"/>
    </cofactor>
</comment>
<proteinExistence type="predicted"/>
<dbReference type="InterPro" id="IPR011049">
    <property type="entry name" value="Serralysin-like_metalloprot_C"/>
</dbReference>
<reference evidence="6" key="1">
    <citation type="journal article" date="2015" name="Int. J. Syst. Evol. Microbiol.">
        <title>Rhizobium alvei sp. nov., isolated from a freshwater river.</title>
        <authorList>
            <person name="Sheu S.Y."/>
            <person name="Huang H.W."/>
            <person name="Young C.C."/>
            <person name="Chen W.M."/>
        </authorList>
    </citation>
    <scope>NUCLEOTIDE SEQUENCE</scope>
    <source>
        <strain evidence="6">TNR-22</strain>
    </source>
</reference>
<dbReference type="InterPro" id="IPR050557">
    <property type="entry name" value="RTX_toxin/Mannuronan_C5-epim"/>
</dbReference>
<dbReference type="Proteomes" id="UP001174932">
    <property type="component" value="Unassembled WGS sequence"/>
</dbReference>
<keyword evidence="4" id="KW-0677">Repeat</keyword>
<organism evidence="6 7">
    <name type="scientific">Rhizobium alvei</name>
    <dbReference type="NCBI Taxonomy" id="1132659"/>
    <lineage>
        <taxon>Bacteria</taxon>
        <taxon>Pseudomonadati</taxon>
        <taxon>Pseudomonadota</taxon>
        <taxon>Alphaproteobacteria</taxon>
        <taxon>Hyphomicrobiales</taxon>
        <taxon>Rhizobiaceae</taxon>
        <taxon>Rhizobium/Agrobacterium group</taxon>
        <taxon>Rhizobium</taxon>
    </lineage>
</organism>
<feature type="domain" description="Peptidase M10 serralysin C-terminal" evidence="5">
    <location>
        <begin position="198"/>
        <end position="292"/>
    </location>
</feature>
<dbReference type="PANTHER" id="PTHR38340:SF1">
    <property type="entry name" value="S-LAYER PROTEIN"/>
    <property type="match status" value="1"/>
</dbReference>
<protein>
    <recommendedName>
        <fullName evidence="5">Peptidase M10 serralysin C-terminal domain-containing protein</fullName>
    </recommendedName>
</protein>
<dbReference type="RefSeq" id="WP_304375679.1">
    <property type="nucleotide sequence ID" value="NZ_JAUOZU010000006.1"/>
</dbReference>
<evidence type="ECO:0000259" key="5">
    <source>
        <dbReference type="Pfam" id="PF08548"/>
    </source>
</evidence>
<comment type="subcellular location">
    <subcellularLocation>
        <location evidence="2">Secreted</location>
    </subcellularLocation>
</comment>
<dbReference type="Gene3D" id="2.150.10.10">
    <property type="entry name" value="Serralysin-like metalloprotease, C-terminal"/>
    <property type="match status" value="1"/>
</dbReference>